<evidence type="ECO:0000313" key="5">
    <source>
        <dbReference type="EMBL" id="POP52667.1"/>
    </source>
</evidence>
<dbReference type="SUPFAM" id="SSF56042">
    <property type="entry name" value="PurM C-terminal domain-like"/>
    <property type="match status" value="1"/>
</dbReference>
<keyword evidence="2" id="KW-0808">Transferase</keyword>
<keyword evidence="2" id="KW-0479">Metal-binding</keyword>
<feature type="binding site" evidence="2">
    <location>
        <position position="52"/>
    </location>
    <ligand>
        <name>Mg(2+)</name>
        <dbReference type="ChEBI" id="CHEBI:18420"/>
        <label>2</label>
    </ligand>
</feature>
<feature type="binding site" evidence="2">
    <location>
        <position position="80"/>
    </location>
    <ligand>
        <name>Mg(2+)</name>
        <dbReference type="ChEBI" id="CHEBI:18420"/>
        <label>3</label>
    </ligand>
</feature>
<dbReference type="Pfam" id="PF02769">
    <property type="entry name" value="AIRS_C"/>
    <property type="match status" value="1"/>
</dbReference>
<feature type="binding site" evidence="2">
    <location>
        <position position="216"/>
    </location>
    <ligand>
        <name>Mg(2+)</name>
        <dbReference type="ChEBI" id="CHEBI:18420"/>
        <label>3</label>
    </ligand>
</feature>
<comment type="miscellaneous">
    <text evidence="2">Reaction mechanism of ThiL seems to utilize a direct, inline transfer of the gamma-phosphate of ATP to TMP rather than a phosphorylated enzyme intermediate.</text>
</comment>
<dbReference type="UniPathway" id="UPA00060">
    <property type="reaction ID" value="UER00142"/>
</dbReference>
<dbReference type="InterPro" id="IPR036676">
    <property type="entry name" value="PurM-like_C_sf"/>
</dbReference>
<dbReference type="InterPro" id="IPR016188">
    <property type="entry name" value="PurM-like_N"/>
</dbReference>
<dbReference type="EC" id="2.7.4.16" evidence="2"/>
<dbReference type="PANTHER" id="PTHR30270">
    <property type="entry name" value="THIAMINE-MONOPHOSPHATE KINASE"/>
    <property type="match status" value="1"/>
</dbReference>
<feature type="binding site" evidence="2">
    <location>
        <position position="127"/>
    </location>
    <ligand>
        <name>Mg(2+)</name>
        <dbReference type="ChEBI" id="CHEBI:18420"/>
        <label>1</label>
    </ligand>
</feature>
<keyword evidence="1 2" id="KW-0784">Thiamine biosynthesis</keyword>
<evidence type="ECO:0000313" key="6">
    <source>
        <dbReference type="Proteomes" id="UP000237222"/>
    </source>
</evidence>
<dbReference type="EMBL" id="PQGG01000026">
    <property type="protein sequence ID" value="POP52667.1"/>
    <property type="molecule type" value="Genomic_DNA"/>
</dbReference>
<name>A0A2S4HFA9_9GAMM</name>
<dbReference type="SUPFAM" id="SSF55326">
    <property type="entry name" value="PurM N-terminal domain-like"/>
    <property type="match status" value="1"/>
</dbReference>
<dbReference type="GO" id="GO:0000287">
    <property type="term" value="F:magnesium ion binding"/>
    <property type="evidence" value="ECO:0007669"/>
    <property type="project" value="UniProtKB-UniRule"/>
</dbReference>
<protein>
    <recommendedName>
        <fullName evidence="2">Thiamine-monophosphate kinase</fullName>
        <shortName evidence="2">TMP kinase</shortName>
        <shortName evidence="2">Thiamine-phosphate kinase</shortName>
        <ecNumber evidence="2">2.7.4.16</ecNumber>
    </recommendedName>
</protein>
<evidence type="ECO:0000256" key="2">
    <source>
        <dbReference type="HAMAP-Rule" id="MF_02128"/>
    </source>
</evidence>
<feature type="binding site" evidence="2">
    <location>
        <position position="218"/>
    </location>
    <ligand>
        <name>ATP</name>
        <dbReference type="ChEBI" id="CHEBI:30616"/>
    </ligand>
</feature>
<proteinExistence type="inferred from homology"/>
<dbReference type="Proteomes" id="UP000237222">
    <property type="component" value="Unassembled WGS sequence"/>
</dbReference>
<comment type="caution">
    <text evidence="5">The sequence shown here is derived from an EMBL/GenBank/DDBJ whole genome shotgun (WGS) entry which is preliminary data.</text>
</comment>
<dbReference type="HAMAP" id="MF_02128">
    <property type="entry name" value="TMP_kinase"/>
    <property type="match status" value="1"/>
</dbReference>
<dbReference type="InterPro" id="IPR036921">
    <property type="entry name" value="PurM-like_N_sf"/>
</dbReference>
<dbReference type="GO" id="GO:0005524">
    <property type="term" value="F:ATP binding"/>
    <property type="evidence" value="ECO:0007669"/>
    <property type="project" value="UniProtKB-UniRule"/>
</dbReference>
<dbReference type="AlphaFoldDB" id="A0A2S4HFA9"/>
<comment type="caution">
    <text evidence="2">Lacks conserved residue(s) required for the propagation of feature annotation.</text>
</comment>
<gene>
    <name evidence="2 5" type="primary">thiL</name>
    <name evidence="5" type="ORF">C0068_10690</name>
</gene>
<feature type="binding site" evidence="2">
    <location>
        <position position="264"/>
    </location>
    <ligand>
        <name>substrate</name>
    </ligand>
</feature>
<accession>A0A2S4HFA9</accession>
<keyword evidence="2 5" id="KW-0418">Kinase</keyword>
<feature type="binding site" evidence="2">
    <location>
        <position position="59"/>
    </location>
    <ligand>
        <name>substrate</name>
    </ligand>
</feature>
<dbReference type="CDD" id="cd02194">
    <property type="entry name" value="ThiL"/>
    <property type="match status" value="1"/>
</dbReference>
<dbReference type="PANTHER" id="PTHR30270:SF0">
    <property type="entry name" value="THIAMINE-MONOPHOSPHATE KINASE"/>
    <property type="match status" value="1"/>
</dbReference>
<keyword evidence="2" id="KW-0547">Nucleotide-binding</keyword>
<dbReference type="RefSeq" id="WP_103684485.1">
    <property type="nucleotide sequence ID" value="NZ_PQGG01000026.1"/>
</dbReference>
<feature type="binding site" evidence="2">
    <location>
        <position position="50"/>
    </location>
    <ligand>
        <name>Mg(2+)</name>
        <dbReference type="ChEBI" id="CHEBI:18420"/>
        <label>4</label>
    </ligand>
</feature>
<feature type="domain" description="PurM-like N-terminal" evidence="3">
    <location>
        <begin position="33"/>
        <end position="141"/>
    </location>
</feature>
<feature type="binding site" evidence="2">
    <location>
        <position position="52"/>
    </location>
    <ligand>
        <name>Mg(2+)</name>
        <dbReference type="ChEBI" id="CHEBI:18420"/>
        <label>1</label>
    </ligand>
</feature>
<dbReference type="NCBIfam" id="TIGR01379">
    <property type="entry name" value="thiL"/>
    <property type="match status" value="1"/>
</dbReference>
<keyword evidence="2" id="KW-0067">ATP-binding</keyword>
<evidence type="ECO:0000256" key="1">
    <source>
        <dbReference type="ARBA" id="ARBA00022977"/>
    </source>
</evidence>
<feature type="binding site" evidence="2">
    <location>
        <begin position="126"/>
        <end position="127"/>
    </location>
    <ligand>
        <name>ATP</name>
        <dbReference type="ChEBI" id="CHEBI:30616"/>
    </ligand>
</feature>
<comment type="pathway">
    <text evidence="2">Cofactor biosynthesis; thiamine diphosphate biosynthesis; thiamine diphosphate from thiamine phosphate: step 1/1.</text>
</comment>
<feature type="binding site" evidence="2">
    <location>
        <position position="80"/>
    </location>
    <ligand>
        <name>Mg(2+)</name>
        <dbReference type="ChEBI" id="CHEBI:18420"/>
        <label>2</label>
    </ligand>
</feature>
<feature type="binding site" evidence="2">
    <location>
        <position position="80"/>
    </location>
    <ligand>
        <name>Mg(2+)</name>
        <dbReference type="ChEBI" id="CHEBI:18420"/>
        <label>4</label>
    </ligand>
</feature>
<feature type="binding site" evidence="2">
    <location>
        <position position="151"/>
    </location>
    <ligand>
        <name>ATP</name>
        <dbReference type="ChEBI" id="CHEBI:30616"/>
    </ligand>
</feature>
<dbReference type="Pfam" id="PF00586">
    <property type="entry name" value="AIRS"/>
    <property type="match status" value="1"/>
</dbReference>
<organism evidence="5 6">
    <name type="scientific">Zhongshania marina</name>
    <dbReference type="NCBI Taxonomy" id="2304603"/>
    <lineage>
        <taxon>Bacteria</taxon>
        <taxon>Pseudomonadati</taxon>
        <taxon>Pseudomonadota</taxon>
        <taxon>Gammaproteobacteria</taxon>
        <taxon>Cellvibrionales</taxon>
        <taxon>Spongiibacteraceae</taxon>
        <taxon>Zhongshania</taxon>
    </lineage>
</organism>
<feature type="domain" description="PurM-like C-terminal" evidence="4">
    <location>
        <begin position="156"/>
        <end position="305"/>
    </location>
</feature>
<feature type="binding site" evidence="2">
    <location>
        <position position="35"/>
    </location>
    <ligand>
        <name>Mg(2+)</name>
        <dbReference type="ChEBI" id="CHEBI:18420"/>
        <label>3</label>
    </ligand>
</feature>
<evidence type="ECO:0000259" key="4">
    <source>
        <dbReference type="Pfam" id="PF02769"/>
    </source>
</evidence>
<feature type="binding site" evidence="2">
    <location>
        <position position="319"/>
    </location>
    <ligand>
        <name>substrate</name>
    </ligand>
</feature>
<dbReference type="OrthoDB" id="9802811at2"/>
<sequence>MPATEFDIIQRYFREGAGKVSDTHAKTVRCGIGDDCAVLAIPAGEELLLSVDTLVESVHFPKAYSPALLARRALAVCVSDLAASGASPLAFTLALTLPVVDENWLCEFSAALAQAASEFGVVLVGGDTTRGPLCMSLQVMGSAPAGQALLRSGAQIGDLIYVSGSVGDAHAALACLGQAPQNLNDDQRYLLARYHAPTPRLALGFKLRNLATAAIDISDGLAADLTHIVNASGVAAVLNLQNLPISPALQRTGDAVDSALSGGDDYELCFTVPASRRADIAVLSESLNLALTEVGYIEAGSGLRCYDAQQNLYSPRGGYQHF</sequence>
<evidence type="ECO:0000259" key="3">
    <source>
        <dbReference type="Pfam" id="PF00586"/>
    </source>
</evidence>
<feature type="binding site" evidence="2">
    <location>
        <position position="35"/>
    </location>
    <ligand>
        <name>Mg(2+)</name>
        <dbReference type="ChEBI" id="CHEBI:18420"/>
        <label>4</label>
    </ligand>
</feature>
<reference evidence="5" key="1">
    <citation type="submission" date="2018-01" db="EMBL/GenBank/DDBJ databases">
        <authorList>
            <person name="Yu X.-D."/>
        </authorList>
    </citation>
    <scope>NUCLEOTIDE SEQUENCE</scope>
    <source>
        <strain evidence="5">ZX-21</strain>
    </source>
</reference>
<dbReference type="GO" id="GO:0009030">
    <property type="term" value="F:thiamine-phosphate kinase activity"/>
    <property type="evidence" value="ECO:0007669"/>
    <property type="project" value="UniProtKB-UniRule"/>
</dbReference>
<comment type="similarity">
    <text evidence="2">Belongs to the thiamine-monophosphate kinase family.</text>
</comment>
<dbReference type="InterPro" id="IPR010918">
    <property type="entry name" value="PurM-like_C_dom"/>
</dbReference>
<dbReference type="GO" id="GO:0009228">
    <property type="term" value="P:thiamine biosynthetic process"/>
    <property type="evidence" value="ECO:0007669"/>
    <property type="project" value="UniProtKB-KW"/>
</dbReference>
<dbReference type="GO" id="GO:0009229">
    <property type="term" value="P:thiamine diphosphate biosynthetic process"/>
    <property type="evidence" value="ECO:0007669"/>
    <property type="project" value="UniProtKB-UniRule"/>
</dbReference>
<dbReference type="PIRSF" id="PIRSF005303">
    <property type="entry name" value="Thiam_monoph_kin"/>
    <property type="match status" value="1"/>
</dbReference>
<comment type="function">
    <text evidence="2">Catalyzes the ATP-dependent phosphorylation of thiamine-monophosphate (TMP) to form thiamine-pyrophosphate (TPP), the active form of vitamin B1.</text>
</comment>
<comment type="catalytic activity">
    <reaction evidence="2">
        <text>thiamine phosphate + ATP = thiamine diphosphate + ADP</text>
        <dbReference type="Rhea" id="RHEA:15913"/>
        <dbReference type="ChEBI" id="CHEBI:30616"/>
        <dbReference type="ChEBI" id="CHEBI:37575"/>
        <dbReference type="ChEBI" id="CHEBI:58937"/>
        <dbReference type="ChEBI" id="CHEBI:456216"/>
        <dbReference type="EC" id="2.7.4.16"/>
    </reaction>
</comment>
<feature type="binding site" evidence="2">
    <location>
        <position position="219"/>
    </location>
    <ligand>
        <name>Mg(2+)</name>
        <dbReference type="ChEBI" id="CHEBI:18420"/>
        <label>5</label>
    </ligand>
</feature>
<dbReference type="Gene3D" id="3.90.650.10">
    <property type="entry name" value="PurM-like C-terminal domain"/>
    <property type="match status" value="1"/>
</dbReference>
<dbReference type="Gene3D" id="3.30.1330.10">
    <property type="entry name" value="PurM-like, N-terminal domain"/>
    <property type="match status" value="1"/>
</dbReference>
<dbReference type="InterPro" id="IPR006283">
    <property type="entry name" value="ThiL-like"/>
</dbReference>
<keyword evidence="2" id="KW-0460">Magnesium</keyword>